<dbReference type="InterPro" id="IPR053879">
    <property type="entry name" value="HYDIN_VesB_CFA65-like_Ig"/>
</dbReference>
<evidence type="ECO:0000256" key="6">
    <source>
        <dbReference type="SAM" id="MobiDB-lite"/>
    </source>
</evidence>
<dbReference type="OrthoDB" id="10060824at2759"/>
<dbReference type="Gene3D" id="1.10.418.10">
    <property type="entry name" value="Calponin-like domain"/>
    <property type="match status" value="1"/>
</dbReference>
<evidence type="ECO:0000256" key="1">
    <source>
        <dbReference type="ARBA" id="ARBA00004138"/>
    </source>
</evidence>
<name>A0A8B8APW4_CRAVI</name>
<dbReference type="GO" id="GO:0005737">
    <property type="term" value="C:cytoplasm"/>
    <property type="evidence" value="ECO:0007669"/>
    <property type="project" value="UniProtKB-SubCell"/>
</dbReference>
<dbReference type="InterPro" id="IPR036872">
    <property type="entry name" value="CH_dom_sf"/>
</dbReference>
<dbReference type="CDD" id="cd21218">
    <property type="entry name" value="CH_PLS_FIM_rpt2"/>
    <property type="match status" value="1"/>
</dbReference>
<dbReference type="PANTHER" id="PTHR45912">
    <property type="entry name" value="CILIA- AND FLAGELLA-ASSOCIATED PROTEIN 47"/>
    <property type="match status" value="1"/>
</dbReference>
<dbReference type="InterPro" id="IPR001715">
    <property type="entry name" value="CH_dom"/>
</dbReference>
<dbReference type="RefSeq" id="XP_022292678.1">
    <property type="nucleotide sequence ID" value="XM_022436970.1"/>
</dbReference>
<evidence type="ECO:0000256" key="3">
    <source>
        <dbReference type="ARBA" id="ARBA00022490"/>
    </source>
</evidence>
<dbReference type="PANTHER" id="PTHR45912:SF3">
    <property type="entry name" value="CILIA- AND FLAGELLA-ASSOCIATED PROTEIN 47"/>
    <property type="match status" value="1"/>
</dbReference>
<evidence type="ECO:0000256" key="4">
    <source>
        <dbReference type="ARBA" id="ARBA00023069"/>
    </source>
</evidence>
<dbReference type="PROSITE" id="PS50021">
    <property type="entry name" value="CH"/>
    <property type="match status" value="1"/>
</dbReference>
<sequence length="3226" mass="356997">MMEGDVSGVRISPPVVEFYDTEPNNVHQLNVTVKNISKTSKSIRFYGPKTKYFQLRVKNPNKPIAPGLCVPAVVEFETTEPKEIKDRLVVTIDGDVIEIPLIAYPCQPVLEVEEEVYFGNLVANSKTISKEISLFNHGSKAGEFKLKYSGDKPIAIMPSSGTVPPKSVQLIKIEYVTKEAGKIDEVIKVKLEGQETKSLMVRGVLVDRAIEVLSLETEEPINCVKFGEAYYGSDKTECAILYNNGPESVNFVAVLDEDAIAQEMGVDLTRSTDLALADQQTGGENAQGSTNVITSLITAIPNQGVLKPFEKIPVFFRFSPRWNASKEGWKSQVAPPPRKDFALFMRIQIIGSSSLSEDKKPGSMNTKDGTMVEVAMTGTALPVLLSISPSYKFNFGECPVGEHADVLCTIKNESNVLPAIFQFRKIAHFLTHPPNGKIPAGQSQDVIFSFSPNQIGTFKPKQLLDVIGHVADNQNPTIAHMQVIHTYPILFSGCSDPIPVERKPRFNPGLTPYISNEVGMFADTKLSTLDGNPRNAVAGGHKTQMHRVGYYEEDSEAKVAFPNDRAQSIRPEHDKYKTIFTKSDRHVYRDPDYMMTEEEGKIKHMHRDSYVMMLRDMRQRRMNRIKAKEFKVTNNSIDIGIKSAAGLKPKMLTQQEIQPDPETPRPPNADFRLLSSKELSEAEKETAAKPICEGLNALPTTKVEKADCSKWLSPQQLHQVVIGPATLDFDKVCLRSVVTRNLNIINNLDQYIHIVAEIDCRELRQSSPLSQVVPPKSKACLPIVFESNVKGKFQRSVSYTVNGFYKHHVTVVAEVVAVSLELSTEELVLFPSYGMPAEAGLRGVITLKNSLNYPAEFTWAPNLGEKGTAFSIRPATGTVDAYKDLDCEVVWHPSYLAPEDGSFSLMIHGGPTLQLQCRAELGTTNVQFVERRVMFGQTPINITTTRTALLANTGQTHAYFQVLDPNPFPELAVSPIHGVVPVGGHAELKVQLTPGAILKFDTKIQVAIKGGKTLELRMGGNVEPPTVDIDVATFDFNGVYCGSGSTITFKLRNRAVTKSKLEFDLTRYRDFTLNFPGYQTQDDYSYQLLNPGMFTVTMAPEETIEGELIFMPTEVAAYDFVMPVIINQIGAPSPAPTPFPPTPAPSNKNSLQHIINPRPQPPQVATPRKHVIATALRQPLQLSTNKIEFSLPSTFEDPTSSTGLGVTKFKLMEGTILVNNSDKPLKWMLNLSEKSEALEEGIFKFTHPSGVPFVVMGGEESKGIEGTLDPGKTQQLAVIFCPKKPGKHECVIPIYINDIKDKPYQYLQVSGEMKSPKIWFDPLAIVMTPVPLLTEVSTEFTVLAAQYTKASNITVEVPEVESEDGSVITPLTVSWPEGSSVIKPCNGDDGQIEPCALSCRLVFSSPKPVSFCQPVKFIDDNGRIFKLMVTATADNCLLTCYPFLALHRTDYQIVCEQGASPKGRKVIMAKENQNGGEAVFIPCASPQHTSRPSTSATSSNFQISSSSYESSASVTDSTDESTPLNREGAMNKPPSGSEHNISRGQMDLASRSLGSAMFPDEDTEEGIFHMEVLLAVQRWFSSQGWPGGQFPIIIPHSLRCGISRKPITDDSPKAAKAGSWDTNNLKKEFKTIYDMISNLSGRPVPGIPINSPLPSDPIERVKQIYWQHATLLTFLRCQGACVASIKPEYLLEPRDYHLWKQMQKQLKLELAKQGEVTQANNMEDEEELEEDVFEAVSKRAWTDVLLQLLKTLILAKVTPRSLKNTPSPDKNIDLPNVNQDPLSSNIYSVGERIILSWLNHHYETYRERIWTGCSKGGVPPSRWIVNYDFDLLDGLVIGAVLGAHLPFLIKTHLQDMYTHPATAEQCLHNALKIVNAMRYVGLDYDIQAIDITDPNPVALLMLCVHLYQKIPQYLPKATVDFSGRLHTTVCRQVKLSNPSGKPLQYQVLVAGHDARDFAVHKGDHVTIPPKSTLHLNVEFTSRFLRPAEAILVLVGRRHGSAVGSTLTFNLRTQIDNITPKHLTKSQHVIKTESPCYELERIPLKVTNPFDEGGEFRVVLVEASADLLDPNKPANLMKPKEKRRRKIRARVDHGVKRPETPPTPPPPRQEGSSFFKKNDPPLMSAFYSPVASLYLEAQGSANIEIHFLPFNIGERQCSIIFLNETIGEFLYSIEATATLPLPSEVPFVRTPHSVRITSAAAAGTGRGLFGGDDRVVYWKCEAGQTLKESIHVPITNKVKERALLMAAQQRMSDKELHRRLITGTINTCSVTSKTVTMLSTNAQQSITQAKTKSPLGTTFRVKWDSDFYKLPEKLVVPPPLQRSSSAPVSNNGKDSCVELPIQFTAKEPGHYPCQIELCAPDDVRVYKVECTVNPEGSTAELEFKAPVHQSVTQEIPIVNMTNHDWPLRAAIQGAGFFGPPMVLAKAYNSTKYPLVFKPQNETIVQGKLVLSNTEDGTDHVFHLCGKPQKPLALDHVVIRCEAKKGVQHILSIPNVTKKKLCYKVESDFSFVSGNNSLTVLPGQTGTYGMDITPSRRGVYKGIIAFIASKNPVVEVDSDGDEIPDDEDEESRKYYGYRVWYSLEIHVKPSPPERIMAVECCCQKKAVLEVIVRNPTPEDITLEVTIEGRGLQGKDSITLKAGEKDVYTLTYAPSIVGKHKGSLIFYHKSVGEFWYDLRLKADSPPPTTLPHMECDLGRWTKQTIVLSNPTDELLELTPTISNSNNFSLERDNERPLVLRPHSEIEVPIHFMPSTLGQGDHLAKVIFHSEQLGEWVFVASGTGLLPQPQEPVSVYTEAGSNTTMIIPFRNPMDHAVLVDVSLKDTSKAMEQILNSYPTPDAAFCLLLKQNTTIRVGPKSTLDIPVCFAPTEMTKYEALCSIIVRKEDGSRWQYIPKDSEGYQLSVTGSEGLTEIRWLYPIQGIPESKPIKDSLGAVVECKARDRLEERLEVTLSGVAPASSGPHKSVLTRSITPKGSSTNISDGIVVGETLATANEFEYELKFSDRDSQENLQNSVALTLVRARREEISGLVVLVFNVVFAPFKAMSHNVELVVRAATGGLWRFPVKFVAAEPPVDDTITIEATGLNKESSVGFRVTSQSKHPVMYNAYFSAGSDPEFTVTPQTGELLPQGTNGTLLAIKFLPGLYGKIYQAKLVIQTPDMQWSYDVKGVLPQYSPPRGKSAQPIAGPHPDPRVRGEKLNYIRENLKLTTTAVSSPIKGAPLLSRSMKL</sequence>
<gene>
    <name evidence="9" type="primary">LOC111103594</name>
</gene>
<dbReference type="SUPFAM" id="SSF47576">
    <property type="entry name" value="Calponin-homology domain, CH-domain"/>
    <property type="match status" value="1"/>
</dbReference>
<dbReference type="GO" id="GO:0005929">
    <property type="term" value="C:cilium"/>
    <property type="evidence" value="ECO:0007669"/>
    <property type="project" value="UniProtKB-SubCell"/>
</dbReference>
<accession>A0A8B8APW4</accession>
<dbReference type="Pfam" id="PF22544">
    <property type="entry name" value="HYDIN_VesB_CFA65-like_Ig"/>
    <property type="match status" value="2"/>
</dbReference>
<feature type="region of interest" description="Disordered" evidence="6">
    <location>
        <begin position="1480"/>
        <end position="1542"/>
    </location>
</feature>
<dbReference type="Gene3D" id="2.60.40.10">
    <property type="entry name" value="Immunoglobulins"/>
    <property type="match status" value="5"/>
</dbReference>
<dbReference type="Pfam" id="PF14874">
    <property type="entry name" value="PapD-like"/>
    <property type="match status" value="1"/>
</dbReference>
<protein>
    <submittedName>
        <fullName evidence="9">Cilia- and flagella-associated protein 47-like isoform X1</fullName>
    </submittedName>
</protein>
<dbReference type="Pfam" id="PF24529">
    <property type="entry name" value="CFAP47"/>
    <property type="match status" value="1"/>
</dbReference>
<dbReference type="Proteomes" id="UP000694844">
    <property type="component" value="Chromosome 7"/>
</dbReference>
<feature type="domain" description="Calponin-homology (CH)" evidence="7">
    <location>
        <begin position="1788"/>
        <end position="1911"/>
    </location>
</feature>
<dbReference type="KEGG" id="cvn:111103594"/>
<comment type="subcellular location">
    <subcellularLocation>
        <location evidence="1">Cell projection</location>
        <location evidence="1">Cilium</location>
    </subcellularLocation>
    <subcellularLocation>
        <location evidence="2">Cytoplasm</location>
    </subcellularLocation>
</comment>
<keyword evidence="4" id="KW-0969">Cilium</keyword>
<dbReference type="InterPro" id="IPR056343">
    <property type="entry name" value="CFAP47_dom"/>
</dbReference>
<feature type="compositionally biased region" description="Basic and acidic residues" evidence="6">
    <location>
        <begin position="2088"/>
        <end position="2098"/>
    </location>
</feature>
<dbReference type="GeneID" id="111103594"/>
<keyword evidence="5" id="KW-0966">Cell projection</keyword>
<keyword evidence="8" id="KW-1185">Reference proteome</keyword>
<dbReference type="Pfam" id="PF26579">
    <property type="entry name" value="Ig_CFAP47"/>
    <property type="match status" value="1"/>
</dbReference>
<evidence type="ECO:0000313" key="9">
    <source>
        <dbReference type="RefSeq" id="XP_022292678.1"/>
    </source>
</evidence>
<feature type="compositionally biased region" description="Low complexity" evidence="6">
    <location>
        <begin position="1493"/>
        <end position="1516"/>
    </location>
</feature>
<feature type="region of interest" description="Disordered" evidence="6">
    <location>
        <begin position="2070"/>
        <end position="2114"/>
    </location>
</feature>
<reference evidence="9" key="1">
    <citation type="submission" date="2025-08" db="UniProtKB">
        <authorList>
            <consortium name="RefSeq"/>
        </authorList>
    </citation>
    <scope>IDENTIFICATION</scope>
    <source>
        <tissue evidence="9">Whole sample</tissue>
    </source>
</reference>
<organism evidence="8 9">
    <name type="scientific">Crassostrea virginica</name>
    <name type="common">Eastern oyster</name>
    <dbReference type="NCBI Taxonomy" id="6565"/>
    <lineage>
        <taxon>Eukaryota</taxon>
        <taxon>Metazoa</taxon>
        <taxon>Spiralia</taxon>
        <taxon>Lophotrochozoa</taxon>
        <taxon>Mollusca</taxon>
        <taxon>Bivalvia</taxon>
        <taxon>Autobranchia</taxon>
        <taxon>Pteriomorphia</taxon>
        <taxon>Ostreida</taxon>
        <taxon>Ostreoidea</taxon>
        <taxon>Ostreidae</taxon>
        <taxon>Crassostrea</taxon>
    </lineage>
</organism>
<dbReference type="InterPro" id="IPR058952">
    <property type="entry name" value="Ig_CFAP47"/>
</dbReference>
<keyword evidence="3" id="KW-0963">Cytoplasm</keyword>
<evidence type="ECO:0000256" key="2">
    <source>
        <dbReference type="ARBA" id="ARBA00004496"/>
    </source>
</evidence>
<proteinExistence type="predicted"/>
<evidence type="ECO:0000256" key="5">
    <source>
        <dbReference type="ARBA" id="ARBA00023273"/>
    </source>
</evidence>
<evidence type="ECO:0000313" key="8">
    <source>
        <dbReference type="Proteomes" id="UP000694844"/>
    </source>
</evidence>
<dbReference type="GO" id="GO:0060271">
    <property type="term" value="P:cilium assembly"/>
    <property type="evidence" value="ECO:0007669"/>
    <property type="project" value="TreeGrafter"/>
</dbReference>
<dbReference type="InterPro" id="IPR013783">
    <property type="entry name" value="Ig-like_fold"/>
</dbReference>
<evidence type="ECO:0000259" key="7">
    <source>
        <dbReference type="PROSITE" id="PS50021"/>
    </source>
</evidence>